<dbReference type="CTD" id="20238059"/>
<feature type="compositionally biased region" description="Polar residues" evidence="1">
    <location>
        <begin position="111"/>
        <end position="127"/>
    </location>
</feature>
<feature type="compositionally biased region" description="Basic and acidic residues" evidence="1">
    <location>
        <begin position="529"/>
        <end position="539"/>
    </location>
</feature>
<name>V4ARJ0_LOTGI</name>
<dbReference type="RefSeq" id="XP_009052032.1">
    <property type="nucleotide sequence ID" value="XM_009053784.1"/>
</dbReference>
<feature type="compositionally biased region" description="Polar residues" evidence="1">
    <location>
        <begin position="142"/>
        <end position="160"/>
    </location>
</feature>
<feature type="region of interest" description="Disordered" evidence="1">
    <location>
        <begin position="524"/>
        <end position="546"/>
    </location>
</feature>
<dbReference type="KEGG" id="lgi:LOTGIDRAFT_159476"/>
<dbReference type="OMA" id="MEETVCE"/>
<organism evidence="2 3">
    <name type="scientific">Lottia gigantea</name>
    <name type="common">Giant owl limpet</name>
    <dbReference type="NCBI Taxonomy" id="225164"/>
    <lineage>
        <taxon>Eukaryota</taxon>
        <taxon>Metazoa</taxon>
        <taxon>Spiralia</taxon>
        <taxon>Lophotrochozoa</taxon>
        <taxon>Mollusca</taxon>
        <taxon>Gastropoda</taxon>
        <taxon>Patellogastropoda</taxon>
        <taxon>Lottioidea</taxon>
        <taxon>Lottiidae</taxon>
        <taxon>Lottia</taxon>
    </lineage>
</organism>
<reference evidence="2 3" key="1">
    <citation type="journal article" date="2013" name="Nature">
        <title>Insights into bilaterian evolution from three spiralian genomes.</title>
        <authorList>
            <person name="Simakov O."/>
            <person name="Marletaz F."/>
            <person name="Cho S.J."/>
            <person name="Edsinger-Gonzales E."/>
            <person name="Havlak P."/>
            <person name="Hellsten U."/>
            <person name="Kuo D.H."/>
            <person name="Larsson T."/>
            <person name="Lv J."/>
            <person name="Arendt D."/>
            <person name="Savage R."/>
            <person name="Osoegawa K."/>
            <person name="de Jong P."/>
            <person name="Grimwood J."/>
            <person name="Chapman J.A."/>
            <person name="Shapiro H."/>
            <person name="Aerts A."/>
            <person name="Otillar R.P."/>
            <person name="Terry A.Y."/>
            <person name="Boore J.L."/>
            <person name="Grigoriev I.V."/>
            <person name="Lindberg D.R."/>
            <person name="Seaver E.C."/>
            <person name="Weisblat D.A."/>
            <person name="Putnam N.H."/>
            <person name="Rokhsar D.S."/>
        </authorList>
    </citation>
    <scope>NUCLEOTIDE SEQUENCE [LARGE SCALE GENOMIC DNA]</scope>
</reference>
<dbReference type="GeneID" id="20238059"/>
<feature type="region of interest" description="Disordered" evidence="1">
    <location>
        <begin position="236"/>
        <end position="258"/>
    </location>
</feature>
<keyword evidence="3" id="KW-1185">Reference proteome</keyword>
<evidence type="ECO:0000313" key="3">
    <source>
        <dbReference type="Proteomes" id="UP000030746"/>
    </source>
</evidence>
<evidence type="ECO:0000313" key="2">
    <source>
        <dbReference type="EMBL" id="ESO97445.1"/>
    </source>
</evidence>
<feature type="compositionally biased region" description="Polar residues" evidence="1">
    <location>
        <begin position="1"/>
        <end position="16"/>
    </location>
</feature>
<dbReference type="EMBL" id="KB201305">
    <property type="protein sequence ID" value="ESO97445.1"/>
    <property type="molecule type" value="Genomic_DNA"/>
</dbReference>
<gene>
    <name evidence="2" type="ORF">LOTGIDRAFT_159476</name>
</gene>
<proteinExistence type="predicted"/>
<feature type="region of interest" description="Disordered" evidence="1">
    <location>
        <begin position="330"/>
        <end position="350"/>
    </location>
</feature>
<protein>
    <submittedName>
        <fullName evidence="2">Uncharacterized protein</fullName>
    </submittedName>
</protein>
<dbReference type="AlphaFoldDB" id="V4ARJ0"/>
<dbReference type="HOGENOM" id="CLU_484212_0_0_1"/>
<evidence type="ECO:0000256" key="1">
    <source>
        <dbReference type="SAM" id="MobiDB-lite"/>
    </source>
</evidence>
<feature type="compositionally biased region" description="Low complexity" evidence="1">
    <location>
        <begin position="236"/>
        <end position="246"/>
    </location>
</feature>
<accession>V4ARJ0</accession>
<feature type="region of interest" description="Disordered" evidence="1">
    <location>
        <begin position="80"/>
        <end position="160"/>
    </location>
</feature>
<sequence length="563" mass="62372">MTDQVGIHTTLQNTDPVKNGPKRKTLVLSTSDYSAISIDYPVGNNQLEANNQPQEDSMHPFEPVCISVTQKSKYDIGTAQSFKSNSLRRRHSSISSTSDQPKLGRPIRTPSLDSSRVAESSATNQKPPTGPPRHNSERRLSRPSSGKRNQGGNSVKSASTASLSCSDDVSVISCAEDAKEKAPIDLDCKDKLERATSAVKHLRNLSHHVRSKVDLECNHVHNSKMDLCRWCDIRPSTGSSKSSSSLSKKKNSPSVFNRLTKDGKDKMFRFFHCEDYTDYMYHYRIQYTVNNAGDLAKQAPVLGRDVPDPYLTKPSSVCIVTELNQTSQASFSLTSTRKSDDGQERSCPNLSPVRSLEETKRKQDVARVTPTQHIISVNDYMDSYLPQIQTVPRVPSRSDSSPALLGEHKSKSFVLSESVVSSSQFDGEIVGMKHKLPTETIYNFSMLCKPTAGEDIYNELKSGSSSYRNLNSNRQKKVTEAVATYKNNIETAIASPKCGASKTAHSDKGCHGCNRITSLIRGQRKVPPKPHDIKSKRDMPSQCKPLEEPSINVFHRLQKLPIG</sequence>
<dbReference type="Proteomes" id="UP000030746">
    <property type="component" value="Unassembled WGS sequence"/>
</dbReference>
<feature type="region of interest" description="Disordered" evidence="1">
    <location>
        <begin position="1"/>
        <end position="22"/>
    </location>
</feature>